<feature type="region of interest" description="Disordered" evidence="1">
    <location>
        <begin position="1"/>
        <end position="30"/>
    </location>
</feature>
<accession>A0A5S6QVD3</accession>
<name>A0A5S6QVD3_TRIMR</name>
<proteinExistence type="predicted"/>
<evidence type="ECO:0000313" key="2">
    <source>
        <dbReference type="Proteomes" id="UP000046395"/>
    </source>
</evidence>
<organism evidence="2 3">
    <name type="scientific">Trichuris muris</name>
    <name type="common">Mouse whipworm</name>
    <dbReference type="NCBI Taxonomy" id="70415"/>
    <lineage>
        <taxon>Eukaryota</taxon>
        <taxon>Metazoa</taxon>
        <taxon>Ecdysozoa</taxon>
        <taxon>Nematoda</taxon>
        <taxon>Enoplea</taxon>
        <taxon>Dorylaimia</taxon>
        <taxon>Trichinellida</taxon>
        <taxon>Trichuridae</taxon>
        <taxon>Trichuris</taxon>
    </lineage>
</organism>
<dbReference type="WBParaSite" id="TMUE_3000011073.1">
    <property type="protein sequence ID" value="TMUE_3000011073.1"/>
    <property type="gene ID" value="WBGene00301141"/>
</dbReference>
<keyword evidence="2" id="KW-1185">Reference proteome</keyword>
<sequence>MQGQSEESRKSITFKTISDGKETEPNGRNPPAILIVVQGSRAIASLLRMLRANWKRPIIREQQRWPEAKSWNVVDVRPSAMVLIYDQRWRRLEKVEAADAAGGKFFRSRRGGGQIGEQSLREKWKLNSNAL</sequence>
<evidence type="ECO:0000313" key="3">
    <source>
        <dbReference type="WBParaSite" id="TMUE_3000011073.1"/>
    </source>
</evidence>
<reference evidence="3" key="1">
    <citation type="submission" date="2019-12" db="UniProtKB">
        <authorList>
            <consortium name="WormBaseParasite"/>
        </authorList>
    </citation>
    <scope>IDENTIFICATION</scope>
</reference>
<dbReference type="Proteomes" id="UP000046395">
    <property type="component" value="Unassembled WGS sequence"/>
</dbReference>
<feature type="compositionally biased region" description="Basic and acidic residues" evidence="1">
    <location>
        <begin position="1"/>
        <end position="10"/>
    </location>
</feature>
<protein>
    <submittedName>
        <fullName evidence="3">Uncharacterized protein</fullName>
    </submittedName>
</protein>
<evidence type="ECO:0000256" key="1">
    <source>
        <dbReference type="SAM" id="MobiDB-lite"/>
    </source>
</evidence>
<dbReference type="AlphaFoldDB" id="A0A5S6QVD3"/>